<proteinExistence type="predicted"/>
<reference evidence="1" key="1">
    <citation type="submission" date="2021-03" db="EMBL/GenBank/DDBJ databases">
        <title>Draft genome sequence of rust myrtle Austropuccinia psidii MF-1, a brazilian biotype.</title>
        <authorList>
            <person name="Quecine M.C."/>
            <person name="Pachon D.M.R."/>
            <person name="Bonatelli M.L."/>
            <person name="Correr F.H."/>
            <person name="Franceschini L.M."/>
            <person name="Leite T.F."/>
            <person name="Margarido G.R.A."/>
            <person name="Almeida C.A."/>
            <person name="Ferrarezi J.A."/>
            <person name="Labate C.A."/>
        </authorList>
    </citation>
    <scope>NUCLEOTIDE SEQUENCE</scope>
    <source>
        <strain evidence="1">MF-1</strain>
    </source>
</reference>
<dbReference type="AlphaFoldDB" id="A0A9Q3CJY7"/>
<keyword evidence="2" id="KW-1185">Reference proteome</keyword>
<comment type="caution">
    <text evidence="1">The sequence shown here is derived from an EMBL/GenBank/DDBJ whole genome shotgun (WGS) entry which is preliminary data.</text>
</comment>
<organism evidence="1 2">
    <name type="scientific">Austropuccinia psidii MF-1</name>
    <dbReference type="NCBI Taxonomy" id="1389203"/>
    <lineage>
        <taxon>Eukaryota</taxon>
        <taxon>Fungi</taxon>
        <taxon>Dikarya</taxon>
        <taxon>Basidiomycota</taxon>
        <taxon>Pucciniomycotina</taxon>
        <taxon>Pucciniomycetes</taxon>
        <taxon>Pucciniales</taxon>
        <taxon>Sphaerophragmiaceae</taxon>
        <taxon>Austropuccinia</taxon>
    </lineage>
</organism>
<dbReference type="EMBL" id="AVOT02007453">
    <property type="protein sequence ID" value="MBW0483947.1"/>
    <property type="molecule type" value="Genomic_DNA"/>
</dbReference>
<accession>A0A9Q3CJY7</accession>
<evidence type="ECO:0000313" key="1">
    <source>
        <dbReference type="EMBL" id="MBW0483947.1"/>
    </source>
</evidence>
<dbReference type="OrthoDB" id="2506111at2759"/>
<gene>
    <name evidence="1" type="ORF">O181_023662</name>
</gene>
<evidence type="ECO:0000313" key="2">
    <source>
        <dbReference type="Proteomes" id="UP000765509"/>
    </source>
</evidence>
<sequence>MQQIIKTMANLQSSSSSGDPRTPAVKNPYMKAPECFHGTQNFKVRSFIQSCKLIFENDQENFPKDRKKVPYSTLFLIGKASKVLNPSFPISPIKTKNTFSITGSFMNPNYSPYLETQMKLERLKQSWMVSE</sequence>
<dbReference type="Proteomes" id="UP000765509">
    <property type="component" value="Unassembled WGS sequence"/>
</dbReference>
<name>A0A9Q3CJY7_9BASI</name>
<protein>
    <submittedName>
        <fullName evidence="1">Uncharacterized protein</fullName>
    </submittedName>
</protein>